<sequence>MLSYRFRKEYYYCSSCDEQFTTDELDGSVEPEWYCPKCKENLDIFALDKDEKLVVQRKYPEDLVVGDRIYVVGYGYHGIHKLMNKNKIKKGYALSLLEHGRLEVAKDQWLNIHEGTWNPSNTSIDLNI</sequence>
<evidence type="ECO:0000313" key="1">
    <source>
        <dbReference type="EMBL" id="MBS8265645.1"/>
    </source>
</evidence>
<comment type="caution">
    <text evidence="1">The sequence shown here is derived from an EMBL/GenBank/DDBJ whole genome shotgun (WGS) entry which is preliminary data.</text>
</comment>
<dbReference type="Proteomes" id="UP000761411">
    <property type="component" value="Unassembled WGS sequence"/>
</dbReference>
<organism evidence="1 2">
    <name type="scientific">Mesobacillus boroniphilus</name>
    <dbReference type="NCBI Taxonomy" id="308892"/>
    <lineage>
        <taxon>Bacteria</taxon>
        <taxon>Bacillati</taxon>
        <taxon>Bacillota</taxon>
        <taxon>Bacilli</taxon>
        <taxon>Bacillales</taxon>
        <taxon>Bacillaceae</taxon>
        <taxon>Mesobacillus</taxon>
    </lineage>
</organism>
<accession>A0A944GYD3</accession>
<protein>
    <submittedName>
        <fullName evidence="1">Uncharacterized protein</fullName>
    </submittedName>
</protein>
<dbReference type="AlphaFoldDB" id="A0A944GYD3"/>
<dbReference type="RefSeq" id="WP_213370138.1">
    <property type="nucleotide sequence ID" value="NZ_QTKX01000002.1"/>
</dbReference>
<evidence type="ECO:0000313" key="2">
    <source>
        <dbReference type="Proteomes" id="UP000761411"/>
    </source>
</evidence>
<name>A0A944GYD3_9BACI</name>
<keyword evidence="2" id="KW-1185">Reference proteome</keyword>
<proteinExistence type="predicted"/>
<gene>
    <name evidence="1" type="ORF">DYI25_14560</name>
</gene>
<dbReference type="EMBL" id="QTKX01000002">
    <property type="protein sequence ID" value="MBS8265645.1"/>
    <property type="molecule type" value="Genomic_DNA"/>
</dbReference>
<reference evidence="1 2" key="1">
    <citation type="journal article" date="2021" name="Microorganisms">
        <title>Bacterial Dimethylsulfoniopropionate Biosynthesis in the East China Sea.</title>
        <authorList>
            <person name="Liu J."/>
            <person name="Zhang Y."/>
            <person name="Liu J."/>
            <person name="Zhong H."/>
            <person name="Williams B.T."/>
            <person name="Zheng Y."/>
            <person name="Curson A.R.J."/>
            <person name="Sun C."/>
            <person name="Sun H."/>
            <person name="Song D."/>
            <person name="Wagner Mackenzie B."/>
            <person name="Bermejo Martinez A."/>
            <person name="Todd J.D."/>
            <person name="Zhang X.H."/>
        </authorList>
    </citation>
    <scope>NUCLEOTIDE SEQUENCE [LARGE SCALE GENOMIC DNA]</scope>
    <source>
        <strain evidence="1 2">ESS08</strain>
    </source>
</reference>